<feature type="transmembrane region" description="Helical" evidence="8">
    <location>
        <begin position="287"/>
        <end position="309"/>
    </location>
</feature>
<dbReference type="SUPFAM" id="SSF81321">
    <property type="entry name" value="Family A G protein-coupled receptor-like"/>
    <property type="match status" value="1"/>
</dbReference>
<feature type="transmembrane region" description="Helical" evidence="8">
    <location>
        <begin position="249"/>
        <end position="267"/>
    </location>
</feature>
<gene>
    <name evidence="10" type="ORF">L596_018457</name>
</gene>
<dbReference type="CDD" id="cd00637">
    <property type="entry name" value="7tm_classA_rhodopsin-like"/>
    <property type="match status" value="1"/>
</dbReference>
<name>A0A4U5N5H9_STECR</name>
<dbReference type="Pfam" id="PF00001">
    <property type="entry name" value="7tm_1"/>
    <property type="match status" value="1"/>
</dbReference>
<dbReference type="InterPro" id="IPR000276">
    <property type="entry name" value="GPCR_Rhodpsn"/>
</dbReference>
<evidence type="ECO:0000259" key="9">
    <source>
        <dbReference type="PROSITE" id="PS50262"/>
    </source>
</evidence>
<comment type="subcellular location">
    <subcellularLocation>
        <location evidence="1">Membrane</location>
        <topology evidence="1">Multi-pass membrane protein</topology>
    </subcellularLocation>
</comment>
<dbReference type="InterPro" id="IPR017452">
    <property type="entry name" value="GPCR_Rhodpsn_7TM"/>
</dbReference>
<dbReference type="STRING" id="34508.A0A4U5N5H9"/>
<feature type="domain" description="G-protein coupled receptors family 1 profile" evidence="9">
    <location>
        <begin position="197"/>
        <end position="306"/>
    </location>
</feature>
<dbReference type="Gene3D" id="1.20.1070.10">
    <property type="entry name" value="Rhodopsin 7-helix transmembrane proteins"/>
    <property type="match status" value="1"/>
</dbReference>
<feature type="transmembrane region" description="Helical" evidence="8">
    <location>
        <begin position="197"/>
        <end position="220"/>
    </location>
</feature>
<keyword evidence="11" id="KW-1185">Reference proteome</keyword>
<keyword evidence="4" id="KW-0297">G-protein coupled receptor</keyword>
<reference evidence="10 11" key="1">
    <citation type="journal article" date="2015" name="Genome Biol.">
        <title>Comparative genomics of Steinernema reveals deeply conserved gene regulatory networks.</title>
        <authorList>
            <person name="Dillman A.R."/>
            <person name="Macchietto M."/>
            <person name="Porter C.F."/>
            <person name="Rogers A."/>
            <person name="Williams B."/>
            <person name="Antoshechkin I."/>
            <person name="Lee M.M."/>
            <person name="Goodwin Z."/>
            <person name="Lu X."/>
            <person name="Lewis E.E."/>
            <person name="Goodrich-Blair H."/>
            <person name="Stock S.P."/>
            <person name="Adams B.J."/>
            <person name="Sternberg P.W."/>
            <person name="Mortazavi A."/>
        </authorList>
    </citation>
    <scope>NUCLEOTIDE SEQUENCE [LARGE SCALE GENOMIC DNA]</scope>
    <source>
        <strain evidence="10 11">ALL</strain>
    </source>
</reference>
<evidence type="ECO:0000313" key="11">
    <source>
        <dbReference type="Proteomes" id="UP000298663"/>
    </source>
</evidence>
<evidence type="ECO:0000256" key="5">
    <source>
        <dbReference type="ARBA" id="ARBA00023136"/>
    </source>
</evidence>
<evidence type="ECO:0000256" key="7">
    <source>
        <dbReference type="ARBA" id="ARBA00023224"/>
    </source>
</evidence>
<evidence type="ECO:0000256" key="8">
    <source>
        <dbReference type="SAM" id="Phobius"/>
    </source>
</evidence>
<evidence type="ECO:0000256" key="6">
    <source>
        <dbReference type="ARBA" id="ARBA00023170"/>
    </source>
</evidence>
<dbReference type="EMBL" id="AZBU02000005">
    <property type="protein sequence ID" value="TKR77493.1"/>
    <property type="molecule type" value="Genomic_DNA"/>
</dbReference>
<keyword evidence="5 8" id="KW-0472">Membrane</keyword>
<protein>
    <recommendedName>
        <fullName evidence="9">G-protein coupled receptors family 1 profile domain-containing protein</fullName>
    </recommendedName>
</protein>
<dbReference type="PANTHER" id="PTHR24243:SF208">
    <property type="entry name" value="PYROKININ-1 RECEPTOR"/>
    <property type="match status" value="1"/>
</dbReference>
<dbReference type="PANTHER" id="PTHR24243">
    <property type="entry name" value="G-PROTEIN COUPLED RECEPTOR"/>
    <property type="match status" value="1"/>
</dbReference>
<sequence length="472" mass="54539">MRSLSPDSQRILVPLSNHASPRFAPLGHLLREPLRHSYHHWPHRQHDRHHRDQRRSQNAQICDEYVAAQLGRGGRVELVHDDGGVDESDHSRSPRVDFARLPVSRCKIFRMCLSLRLDSDAVDRLRREIHRDRIPDPRSASLLPQQHPLYRRPHVALRVHLRAPLRAAQREIGEIRHLPQLFYGTTFWMNYKWAELFIFYLGPFFMFIVLYSKVSCVLWAKNRQLYEGVSNTASEVTQRSEALATRRNVVKMLVACVCVYFICYSPIQGIFLSKVLFNVSVHPPYEFILLMNALAMTCSACNPLLYTLFSKRFRARMAKLILCRAEGASANPRKEMTNSFTKERGLELIVVTPLSVNDLNSHLIDAGSTVSEWSLTYTLLAHVSSPLPQNNFSTTLFGTPSPLFFHRFWPICSTWRSITESGHPVRVASFCDCLCLSLFPVRSIDVPKPLRINVVLRPRRADHRPRVDFQWR</sequence>
<dbReference type="PRINTS" id="PR00237">
    <property type="entry name" value="GPCRRHODOPSN"/>
</dbReference>
<evidence type="ECO:0000256" key="2">
    <source>
        <dbReference type="ARBA" id="ARBA00022692"/>
    </source>
</evidence>
<dbReference type="Proteomes" id="UP000298663">
    <property type="component" value="Unassembled WGS sequence"/>
</dbReference>
<evidence type="ECO:0000256" key="3">
    <source>
        <dbReference type="ARBA" id="ARBA00022989"/>
    </source>
</evidence>
<dbReference type="AlphaFoldDB" id="A0A4U5N5H9"/>
<keyword evidence="7" id="KW-0807">Transducer</keyword>
<keyword evidence="6" id="KW-0675">Receptor</keyword>
<keyword evidence="2 8" id="KW-0812">Transmembrane</keyword>
<evidence type="ECO:0000256" key="1">
    <source>
        <dbReference type="ARBA" id="ARBA00004141"/>
    </source>
</evidence>
<dbReference type="OrthoDB" id="5810838at2759"/>
<keyword evidence="3 8" id="KW-1133">Transmembrane helix</keyword>
<organism evidence="10 11">
    <name type="scientific">Steinernema carpocapsae</name>
    <name type="common">Entomopathogenic nematode</name>
    <dbReference type="NCBI Taxonomy" id="34508"/>
    <lineage>
        <taxon>Eukaryota</taxon>
        <taxon>Metazoa</taxon>
        <taxon>Ecdysozoa</taxon>
        <taxon>Nematoda</taxon>
        <taxon>Chromadorea</taxon>
        <taxon>Rhabditida</taxon>
        <taxon>Tylenchina</taxon>
        <taxon>Panagrolaimomorpha</taxon>
        <taxon>Strongyloidoidea</taxon>
        <taxon>Steinernematidae</taxon>
        <taxon>Steinernema</taxon>
    </lineage>
</organism>
<comment type="caution">
    <text evidence="10">The sequence shown here is derived from an EMBL/GenBank/DDBJ whole genome shotgun (WGS) entry which is preliminary data.</text>
</comment>
<evidence type="ECO:0000256" key="4">
    <source>
        <dbReference type="ARBA" id="ARBA00023040"/>
    </source>
</evidence>
<accession>A0A4U5N5H9</accession>
<dbReference type="PROSITE" id="PS50262">
    <property type="entry name" value="G_PROTEIN_RECEP_F1_2"/>
    <property type="match status" value="1"/>
</dbReference>
<dbReference type="GO" id="GO:0005886">
    <property type="term" value="C:plasma membrane"/>
    <property type="evidence" value="ECO:0007669"/>
    <property type="project" value="TreeGrafter"/>
</dbReference>
<evidence type="ECO:0000313" key="10">
    <source>
        <dbReference type="EMBL" id="TKR77493.1"/>
    </source>
</evidence>
<proteinExistence type="predicted"/>
<dbReference type="GO" id="GO:0004930">
    <property type="term" value="F:G protein-coupled receptor activity"/>
    <property type="evidence" value="ECO:0007669"/>
    <property type="project" value="UniProtKB-KW"/>
</dbReference>
<reference evidence="10 11" key="2">
    <citation type="journal article" date="2019" name="G3 (Bethesda)">
        <title>Hybrid Assembly of the Genome of the Entomopathogenic Nematode Steinernema carpocapsae Identifies the X-Chromosome.</title>
        <authorList>
            <person name="Serra L."/>
            <person name="Macchietto M."/>
            <person name="Macias-Munoz A."/>
            <person name="McGill C.J."/>
            <person name="Rodriguez I.M."/>
            <person name="Rodriguez B."/>
            <person name="Murad R."/>
            <person name="Mortazavi A."/>
        </authorList>
    </citation>
    <scope>NUCLEOTIDE SEQUENCE [LARGE SCALE GENOMIC DNA]</scope>
    <source>
        <strain evidence="10 11">ALL</strain>
    </source>
</reference>